<name>A0ABV7ZT66_9CORY</name>
<evidence type="ECO:0000259" key="1">
    <source>
        <dbReference type="Pfam" id="PF10020"/>
    </source>
</evidence>
<accession>A0ABV7ZT66</accession>
<dbReference type="Pfam" id="PF22886">
    <property type="entry name" value="DUF7021"/>
    <property type="match status" value="1"/>
</dbReference>
<dbReference type="InterPro" id="IPR019260">
    <property type="entry name" value="DUF2262"/>
</dbReference>
<evidence type="ECO:0000313" key="3">
    <source>
        <dbReference type="EMBL" id="MFC3850592.1"/>
    </source>
</evidence>
<reference evidence="4" key="1">
    <citation type="journal article" date="2019" name="Int. J. Syst. Evol. Microbiol.">
        <title>The Global Catalogue of Microorganisms (GCM) 10K type strain sequencing project: providing services to taxonomists for standard genome sequencing and annotation.</title>
        <authorList>
            <consortium name="The Broad Institute Genomics Platform"/>
            <consortium name="The Broad Institute Genome Sequencing Center for Infectious Disease"/>
            <person name="Wu L."/>
            <person name="Ma J."/>
        </authorList>
    </citation>
    <scope>NUCLEOTIDE SEQUENCE [LARGE SCALE GENOMIC DNA]</scope>
    <source>
        <strain evidence="4">CCUG 53252</strain>
    </source>
</reference>
<comment type="caution">
    <text evidence="3">The sequence shown here is derived from an EMBL/GenBank/DDBJ whole genome shotgun (WGS) entry which is preliminary data.</text>
</comment>
<organism evidence="3 4">
    <name type="scientific">Corynebacterium hansenii</name>
    <dbReference type="NCBI Taxonomy" id="394964"/>
    <lineage>
        <taxon>Bacteria</taxon>
        <taxon>Bacillati</taxon>
        <taxon>Actinomycetota</taxon>
        <taxon>Actinomycetes</taxon>
        <taxon>Mycobacteriales</taxon>
        <taxon>Corynebacteriaceae</taxon>
        <taxon>Corynebacterium</taxon>
    </lineage>
</organism>
<dbReference type="EMBL" id="JBHRZN010000003">
    <property type="protein sequence ID" value="MFC3850592.1"/>
    <property type="molecule type" value="Genomic_DNA"/>
</dbReference>
<protein>
    <submittedName>
        <fullName evidence="3">DUF2262 domain-containing protein</fullName>
    </submittedName>
</protein>
<evidence type="ECO:0000259" key="2">
    <source>
        <dbReference type="Pfam" id="PF22886"/>
    </source>
</evidence>
<sequence length="290" mass="32408">MLTPRKSQRNRFEARFAPEPIEIVILTGESGTTAFRARGDSLYTASQEFLAYIDDRGDLHEVGDSVSWLADESERGGWIHDLRGFTQYQLRVRRALPPTAEDIRRRAELGVTTPPPTNEHRFMLVEVLRRDLRIEALDAVETVYRTPKTMQVAGRELLLDRRFSPHQYEGTVDWLGNEVRLSLECDDDDADTAVTAAKALDAMLADAAGWDARIRDYAARELADLATDWSEDGVPVTPDDFARRVRPTDLSIDRDGDVTFHLDDDGMFAGHSIEVSGDVDGSLTEASIAG</sequence>
<dbReference type="RefSeq" id="WP_290290386.1">
    <property type="nucleotide sequence ID" value="NZ_CP047211.1"/>
</dbReference>
<proteinExistence type="predicted"/>
<dbReference type="Proteomes" id="UP001595751">
    <property type="component" value="Unassembled WGS sequence"/>
</dbReference>
<gene>
    <name evidence="3" type="ORF">ACFORJ_10510</name>
</gene>
<feature type="domain" description="DUF2262" evidence="1">
    <location>
        <begin position="157"/>
        <end position="288"/>
    </location>
</feature>
<evidence type="ECO:0000313" key="4">
    <source>
        <dbReference type="Proteomes" id="UP001595751"/>
    </source>
</evidence>
<dbReference type="InterPro" id="IPR054286">
    <property type="entry name" value="DUF7021"/>
</dbReference>
<keyword evidence="4" id="KW-1185">Reference proteome</keyword>
<dbReference type="Pfam" id="PF10020">
    <property type="entry name" value="DUF2262"/>
    <property type="match status" value="1"/>
</dbReference>
<feature type="domain" description="DUF7021" evidence="2">
    <location>
        <begin position="8"/>
        <end position="140"/>
    </location>
</feature>